<gene>
    <name evidence="3" type="ORF">SAMN04488098_10664</name>
</gene>
<name>A0A1G9ERK7_9LACT</name>
<dbReference type="OrthoDB" id="5782056at2"/>
<dbReference type="PROSITE" id="PS50965">
    <property type="entry name" value="NERD"/>
    <property type="match status" value="1"/>
</dbReference>
<dbReference type="EMBL" id="FNFK01000066">
    <property type="protein sequence ID" value="SDK78822.1"/>
    <property type="molecule type" value="Genomic_DNA"/>
</dbReference>
<organism evidence="3 4">
    <name type="scientific">Alkalibacterium thalassium</name>
    <dbReference type="NCBI Taxonomy" id="426701"/>
    <lineage>
        <taxon>Bacteria</taxon>
        <taxon>Bacillati</taxon>
        <taxon>Bacillota</taxon>
        <taxon>Bacilli</taxon>
        <taxon>Lactobacillales</taxon>
        <taxon>Carnobacteriaceae</taxon>
        <taxon>Alkalibacterium</taxon>
    </lineage>
</organism>
<accession>A0A1G9ERK7</accession>
<dbReference type="Pfam" id="PF08378">
    <property type="entry name" value="NERD"/>
    <property type="match status" value="1"/>
</dbReference>
<dbReference type="STRING" id="426701.SAMN04488098_10664"/>
<protein>
    <submittedName>
        <fullName evidence="3">Nuclease-related domain-containing protein</fullName>
    </submittedName>
</protein>
<feature type="transmembrane region" description="Helical" evidence="1">
    <location>
        <begin position="6"/>
        <end position="23"/>
    </location>
</feature>
<dbReference type="RefSeq" id="WP_091268634.1">
    <property type="nucleotide sequence ID" value="NZ_FNFK01000066.1"/>
</dbReference>
<reference evidence="4" key="1">
    <citation type="submission" date="2016-10" db="EMBL/GenBank/DDBJ databases">
        <authorList>
            <person name="Varghese N."/>
            <person name="Submissions S."/>
        </authorList>
    </citation>
    <scope>NUCLEOTIDE SEQUENCE [LARGE SCALE GENOMIC DNA]</scope>
    <source>
        <strain evidence="4">DSM 19181</strain>
    </source>
</reference>
<evidence type="ECO:0000256" key="1">
    <source>
        <dbReference type="SAM" id="Phobius"/>
    </source>
</evidence>
<sequence length="228" mass="26406">MEYIIIYSLILAGIVLIPVYIKYKQSTYRVASGNSFIKTVFNKGNYGEFLIYYKLEKMDGNHKLLTNLYIPKHGGGTTEIDLLMVAETGIYVFESKNYSGWIYGNELQKSWTQSFPNKKKFKFFNPIWQNNAHINALKNVTGVDGKDLYFSYIIFSERCTLKKIIIQSDHVKVIKRDRLIKSVKRQVKDSQMVLSNEQIDTYVKLLSKYTLSDEQTKKAHIKAIKAKG</sequence>
<keyword evidence="4" id="KW-1185">Reference proteome</keyword>
<evidence type="ECO:0000313" key="4">
    <source>
        <dbReference type="Proteomes" id="UP000199433"/>
    </source>
</evidence>
<proteinExistence type="predicted"/>
<dbReference type="Proteomes" id="UP000199433">
    <property type="component" value="Unassembled WGS sequence"/>
</dbReference>
<dbReference type="AlphaFoldDB" id="A0A1G9ERK7"/>
<feature type="domain" description="NERD" evidence="2">
    <location>
        <begin position="43"/>
        <end position="160"/>
    </location>
</feature>
<dbReference type="InterPro" id="IPR011528">
    <property type="entry name" value="NERD"/>
</dbReference>
<evidence type="ECO:0000313" key="3">
    <source>
        <dbReference type="EMBL" id="SDK78822.1"/>
    </source>
</evidence>
<keyword evidence="1" id="KW-1133">Transmembrane helix</keyword>
<keyword evidence="1" id="KW-0472">Membrane</keyword>
<keyword evidence="1" id="KW-0812">Transmembrane</keyword>
<evidence type="ECO:0000259" key="2">
    <source>
        <dbReference type="PROSITE" id="PS50965"/>
    </source>
</evidence>